<feature type="domain" description="EF-hand" evidence="3">
    <location>
        <begin position="474"/>
        <end position="509"/>
    </location>
</feature>
<dbReference type="PROSITE" id="PS00018">
    <property type="entry name" value="EF_HAND_1"/>
    <property type="match status" value="1"/>
</dbReference>
<gene>
    <name evidence="4" type="ORF">KUTeg_024316</name>
</gene>
<dbReference type="SUPFAM" id="SSF47473">
    <property type="entry name" value="EF-hand"/>
    <property type="match status" value="1"/>
</dbReference>
<dbReference type="Proteomes" id="UP001217089">
    <property type="component" value="Unassembled WGS sequence"/>
</dbReference>
<dbReference type="Pfam" id="PF13499">
    <property type="entry name" value="EF-hand_7"/>
    <property type="match status" value="1"/>
</dbReference>
<dbReference type="PROSITE" id="PS51450">
    <property type="entry name" value="LRR"/>
    <property type="match status" value="2"/>
</dbReference>
<dbReference type="Gene3D" id="1.10.238.10">
    <property type="entry name" value="EF-hand"/>
    <property type="match status" value="1"/>
</dbReference>
<evidence type="ECO:0000313" key="5">
    <source>
        <dbReference type="Proteomes" id="UP001217089"/>
    </source>
</evidence>
<comment type="caution">
    <text evidence="4">The sequence shown here is derived from an EMBL/GenBank/DDBJ whole genome shotgun (WGS) entry which is preliminary data.</text>
</comment>
<feature type="compositionally biased region" description="Polar residues" evidence="2">
    <location>
        <begin position="14"/>
        <end position="24"/>
    </location>
</feature>
<reference evidence="4 5" key="1">
    <citation type="submission" date="2022-12" db="EMBL/GenBank/DDBJ databases">
        <title>Chromosome-level genome of Tegillarca granosa.</title>
        <authorList>
            <person name="Kim J."/>
        </authorList>
    </citation>
    <scope>NUCLEOTIDE SEQUENCE [LARGE SCALE GENOMIC DNA]</scope>
    <source>
        <strain evidence="4">Teg-2019</strain>
        <tissue evidence="4">Adductor muscle</tissue>
    </source>
</reference>
<evidence type="ECO:0000313" key="4">
    <source>
        <dbReference type="EMBL" id="KAJ8297785.1"/>
    </source>
</evidence>
<feature type="compositionally biased region" description="Basic residues" evidence="2">
    <location>
        <begin position="59"/>
        <end position="72"/>
    </location>
</feature>
<dbReference type="Pfam" id="PF13516">
    <property type="entry name" value="LRR_6"/>
    <property type="match status" value="6"/>
</dbReference>
<keyword evidence="1" id="KW-0106">Calcium</keyword>
<dbReference type="PROSITE" id="PS50222">
    <property type="entry name" value="EF_HAND_2"/>
    <property type="match status" value="1"/>
</dbReference>
<dbReference type="InterPro" id="IPR018247">
    <property type="entry name" value="EF_Hand_1_Ca_BS"/>
</dbReference>
<dbReference type="InterPro" id="IPR032675">
    <property type="entry name" value="LRR_dom_sf"/>
</dbReference>
<protein>
    <recommendedName>
        <fullName evidence="3">EF-hand domain-containing protein</fullName>
    </recommendedName>
</protein>
<dbReference type="SMART" id="SM00368">
    <property type="entry name" value="LRR_RI"/>
    <property type="match status" value="7"/>
</dbReference>
<dbReference type="SMART" id="SM00365">
    <property type="entry name" value="LRR_SD22"/>
    <property type="match status" value="3"/>
</dbReference>
<dbReference type="CDD" id="cd00051">
    <property type="entry name" value="EFh"/>
    <property type="match status" value="1"/>
</dbReference>
<dbReference type="Gene3D" id="3.80.10.10">
    <property type="entry name" value="Ribonuclease Inhibitor"/>
    <property type="match status" value="3"/>
</dbReference>
<dbReference type="PANTHER" id="PTHR24114">
    <property type="entry name" value="LEUCINE RICH REPEAT FAMILY PROTEIN"/>
    <property type="match status" value="1"/>
</dbReference>
<dbReference type="InterPro" id="IPR052394">
    <property type="entry name" value="LRR-containing"/>
</dbReference>
<evidence type="ECO:0000256" key="2">
    <source>
        <dbReference type="SAM" id="MobiDB-lite"/>
    </source>
</evidence>
<proteinExistence type="predicted"/>
<evidence type="ECO:0000259" key="3">
    <source>
        <dbReference type="PROSITE" id="PS50222"/>
    </source>
</evidence>
<feature type="region of interest" description="Disordered" evidence="2">
    <location>
        <begin position="630"/>
        <end position="649"/>
    </location>
</feature>
<feature type="compositionally biased region" description="Basic and acidic residues" evidence="2">
    <location>
        <begin position="631"/>
        <end position="649"/>
    </location>
</feature>
<dbReference type="InterPro" id="IPR011992">
    <property type="entry name" value="EF-hand-dom_pair"/>
</dbReference>
<dbReference type="InterPro" id="IPR001611">
    <property type="entry name" value="Leu-rich_rpt"/>
</dbReference>
<dbReference type="PANTHER" id="PTHR24114:SF2">
    <property type="entry name" value="F-BOX DOMAIN-CONTAINING PROTEIN-RELATED"/>
    <property type="match status" value="1"/>
</dbReference>
<name>A0ABQ9DY16_TEGGR</name>
<dbReference type="SUPFAM" id="SSF52047">
    <property type="entry name" value="RNI-like"/>
    <property type="match status" value="1"/>
</dbReference>
<dbReference type="EMBL" id="JARBDR010000923">
    <property type="protein sequence ID" value="KAJ8297785.1"/>
    <property type="molecule type" value="Genomic_DNA"/>
</dbReference>
<organism evidence="4 5">
    <name type="scientific">Tegillarca granosa</name>
    <name type="common">Malaysian cockle</name>
    <name type="synonym">Anadara granosa</name>
    <dbReference type="NCBI Taxonomy" id="220873"/>
    <lineage>
        <taxon>Eukaryota</taxon>
        <taxon>Metazoa</taxon>
        <taxon>Spiralia</taxon>
        <taxon>Lophotrochozoa</taxon>
        <taxon>Mollusca</taxon>
        <taxon>Bivalvia</taxon>
        <taxon>Autobranchia</taxon>
        <taxon>Pteriomorphia</taxon>
        <taxon>Arcoida</taxon>
        <taxon>Arcoidea</taxon>
        <taxon>Arcidae</taxon>
        <taxon>Tegillarca</taxon>
    </lineage>
</organism>
<evidence type="ECO:0000256" key="1">
    <source>
        <dbReference type="ARBA" id="ARBA00022837"/>
    </source>
</evidence>
<sequence length="673" mass="76656">MMKLSRPGSRKQSEGSTSIGSTNKYEVTPQFDTWSLFKRSVFVDPYVLTTKYRTSKTSQKRAKSAVIKRNRRRPDSRADSELGWDSSSRSQTTATDYCDLDKEFPDDFDYDGEPEELFGVKKIIHQSPAQEQYKKACKKFNILPSAYFHRHLENHTISMKYRVLGPDGAKACAIALVSNSTVHTLDLTGNDIGPLGASYIAELLKENHFINHLSLNENHIGIEGAKLIIKVVTECDSIVALDLSGNDFKEHEIKPFIELFEETRNLKSLSLSHNEFREFGNFNQELGDAIEWNDNLEELDLSWNHIRRKGATTIGESLEMNTCLKKLNVSWNGFYLEGCKALSKALEINKTLQELDLSANRIDKECLDKLLAGLKKNKTLKVLKLAWNPITSVGAMSILNMLNETETTAIKKVDIHTQHVEMPFLKLAEKLWNDRQIEVIHGPVYGLDLDSIDEDEQVLIDANPVIVLIEFGKLMGFRLMDLFAALDKDGSKSLSKSEIRNGLKFANIPLTDKNLERLIEKLDIDKDGEIDFSNIIMSEIENLQLQQSELMTAKDIHRKHVSKMMKAIEMEEDLERTEVGRIRATLQRLMAKMMKGNPAFKSRVSSFNKILHSGNYAQVNEEIAQFSNYKSKHEESTNSKNNDSHDVNKKVIKKKLTFKTESPQDTSEYRVLH</sequence>
<feature type="region of interest" description="Disordered" evidence="2">
    <location>
        <begin position="1"/>
        <end position="24"/>
    </location>
</feature>
<feature type="region of interest" description="Disordered" evidence="2">
    <location>
        <begin position="59"/>
        <end position="92"/>
    </location>
</feature>
<accession>A0ABQ9DY16</accession>
<keyword evidence="5" id="KW-1185">Reference proteome</keyword>
<dbReference type="InterPro" id="IPR002048">
    <property type="entry name" value="EF_hand_dom"/>
</dbReference>